<organism evidence="1 2">
    <name type="scientific">Racocetra persica</name>
    <dbReference type="NCBI Taxonomy" id="160502"/>
    <lineage>
        <taxon>Eukaryota</taxon>
        <taxon>Fungi</taxon>
        <taxon>Fungi incertae sedis</taxon>
        <taxon>Mucoromycota</taxon>
        <taxon>Glomeromycotina</taxon>
        <taxon>Glomeromycetes</taxon>
        <taxon>Diversisporales</taxon>
        <taxon>Gigasporaceae</taxon>
        <taxon>Racocetra</taxon>
    </lineage>
</organism>
<proteinExistence type="predicted"/>
<dbReference type="EMBL" id="CAJVQC010039353">
    <property type="protein sequence ID" value="CAG8768339.1"/>
    <property type="molecule type" value="Genomic_DNA"/>
</dbReference>
<comment type="caution">
    <text evidence="1">The sequence shown here is derived from an EMBL/GenBank/DDBJ whole genome shotgun (WGS) entry which is preliminary data.</text>
</comment>
<keyword evidence="2" id="KW-1185">Reference proteome</keyword>
<feature type="non-terminal residue" evidence="1">
    <location>
        <position position="1"/>
    </location>
</feature>
<reference evidence="1" key="1">
    <citation type="submission" date="2021-06" db="EMBL/GenBank/DDBJ databases">
        <authorList>
            <person name="Kallberg Y."/>
            <person name="Tangrot J."/>
            <person name="Rosling A."/>
        </authorList>
    </citation>
    <scope>NUCLEOTIDE SEQUENCE</scope>
    <source>
        <strain evidence="1">MA461A</strain>
    </source>
</reference>
<evidence type="ECO:0000313" key="1">
    <source>
        <dbReference type="EMBL" id="CAG8768339.1"/>
    </source>
</evidence>
<sequence length="172" mass="19198">EQLAYDLTELINELGPKIYPDFDNARIVQEVKKNSRSPSPSRPSSSLRLFALTDLMDDKLFDWEKADDSDYDDVFFFLDKHNGGKITGRSRSNSSSSRKLLSSGRDGTSSSASLSRVNSFNSLNSFNSNVEAFTKLSNTSTISSHNIPEVRIIDDDGYQGDKENSIQTKKNV</sequence>
<gene>
    <name evidence="1" type="ORF">RPERSI_LOCUS16090</name>
</gene>
<dbReference type="Proteomes" id="UP000789920">
    <property type="component" value="Unassembled WGS sequence"/>
</dbReference>
<protein>
    <submittedName>
        <fullName evidence="1">30214_t:CDS:1</fullName>
    </submittedName>
</protein>
<name>A0ACA9QXQ5_9GLOM</name>
<evidence type="ECO:0000313" key="2">
    <source>
        <dbReference type="Proteomes" id="UP000789920"/>
    </source>
</evidence>
<accession>A0ACA9QXQ5</accession>